<gene>
    <name evidence="3" type="primary">thpR</name>
    <name evidence="3" type="ORF">F0L17_10630</name>
</gene>
<dbReference type="EMBL" id="WIXO01000001">
    <property type="protein sequence ID" value="MTE19574.1"/>
    <property type="molecule type" value="Genomic_DNA"/>
</dbReference>
<keyword evidence="1 2" id="KW-0378">Hydrolase</keyword>
<dbReference type="Gene3D" id="3.90.1140.10">
    <property type="entry name" value="Cyclic phosphodiesterase"/>
    <property type="match status" value="1"/>
</dbReference>
<feature type="short sequence motif" description="HXTX 2" evidence="2">
    <location>
        <begin position="125"/>
        <end position="128"/>
    </location>
</feature>
<comment type="catalytic activity">
    <reaction evidence="2">
        <text>a 3'-end 2',3'-cyclophospho-ribonucleotide-RNA + H2O = a 3'-end 2'-phospho-ribonucleotide-RNA + H(+)</text>
        <dbReference type="Rhea" id="RHEA:11828"/>
        <dbReference type="Rhea" id="RHEA-COMP:10464"/>
        <dbReference type="Rhea" id="RHEA-COMP:17353"/>
        <dbReference type="ChEBI" id="CHEBI:15377"/>
        <dbReference type="ChEBI" id="CHEBI:15378"/>
        <dbReference type="ChEBI" id="CHEBI:83064"/>
        <dbReference type="ChEBI" id="CHEBI:173113"/>
        <dbReference type="EC" id="3.1.4.58"/>
    </reaction>
</comment>
<dbReference type="PANTHER" id="PTHR35561">
    <property type="entry name" value="RNA 2',3'-CYCLIC PHOSPHODIESTERASE"/>
    <property type="match status" value="1"/>
</dbReference>
<dbReference type="SUPFAM" id="SSF55144">
    <property type="entry name" value="LigT-like"/>
    <property type="match status" value="1"/>
</dbReference>
<comment type="function">
    <text evidence="2">Hydrolyzes RNA 2',3'-cyclic phosphodiester to an RNA 2'-phosphomonoester.</text>
</comment>
<dbReference type="GO" id="GO:0004113">
    <property type="term" value="F:2',3'-cyclic-nucleotide 3'-phosphodiesterase activity"/>
    <property type="evidence" value="ECO:0007669"/>
    <property type="project" value="InterPro"/>
</dbReference>
<dbReference type="InterPro" id="IPR004175">
    <property type="entry name" value="RNA_CPDase"/>
</dbReference>
<evidence type="ECO:0000313" key="3">
    <source>
        <dbReference type="EMBL" id="MTE19574.1"/>
    </source>
</evidence>
<accession>A0A6G2BBH5</accession>
<evidence type="ECO:0000256" key="1">
    <source>
        <dbReference type="ARBA" id="ARBA00022801"/>
    </source>
</evidence>
<reference evidence="3 4" key="1">
    <citation type="submission" date="2019-11" db="EMBL/GenBank/DDBJ databases">
        <authorList>
            <person name="Yuan L."/>
        </authorList>
    </citation>
    <scope>NUCLEOTIDE SEQUENCE [LARGE SCALE GENOMIC DNA]</scope>
    <source>
        <strain evidence="3 4">TRM43335</strain>
    </source>
</reference>
<sequence length="193" mass="20864">MRLFTAVLPPPPAAAELAAAVGALQALPGADRLRWTPAEGRHITLAFLGEVDEDLLPELRERFGRAARRHRPFDARLAGGGRFGDRVLWAGVADGRTALRALADSVSAGARRTGVPIEDRPYRPHLTVARARAGRAPGARRTDLRPFADALADFSGSAWRAGELTLVRSRLPVSGVSGDRPRYETLEVWPLGH</sequence>
<proteinExistence type="inferred from homology"/>
<dbReference type="InterPro" id="IPR009097">
    <property type="entry name" value="Cyclic_Pdiesterase"/>
</dbReference>
<feature type="active site" description="Proton donor" evidence="2">
    <location>
        <position position="42"/>
    </location>
</feature>
<evidence type="ECO:0000256" key="2">
    <source>
        <dbReference type="HAMAP-Rule" id="MF_01940"/>
    </source>
</evidence>
<name>A0A6G2BBH5_9ACTN</name>
<keyword evidence="4" id="KW-1185">Reference proteome</keyword>
<comment type="similarity">
    <text evidence="2">Belongs to the 2H phosphoesterase superfamily. ThpR family.</text>
</comment>
<dbReference type="PANTHER" id="PTHR35561:SF1">
    <property type="entry name" value="RNA 2',3'-CYCLIC PHOSPHODIESTERASE"/>
    <property type="match status" value="1"/>
</dbReference>
<protein>
    <recommendedName>
        <fullName evidence="2">RNA 2',3'-cyclic phosphodiesterase</fullName>
        <shortName evidence="2">RNA 2',3'-CPDase</shortName>
        <ecNumber evidence="2">3.1.4.58</ecNumber>
    </recommendedName>
</protein>
<dbReference type="NCBIfam" id="TIGR02258">
    <property type="entry name" value="2_5_ligase"/>
    <property type="match status" value="1"/>
</dbReference>
<dbReference type="GO" id="GO:0008664">
    <property type="term" value="F:RNA 2',3'-cyclic 3'-phosphodiesterase activity"/>
    <property type="evidence" value="ECO:0007669"/>
    <property type="project" value="UniProtKB-EC"/>
</dbReference>
<dbReference type="HAMAP" id="MF_01940">
    <property type="entry name" value="RNA_CPDase"/>
    <property type="match status" value="1"/>
</dbReference>
<feature type="short sequence motif" description="HXTX 1" evidence="2">
    <location>
        <begin position="42"/>
        <end position="45"/>
    </location>
</feature>
<comment type="caution">
    <text evidence="3">The sequence shown here is derived from an EMBL/GenBank/DDBJ whole genome shotgun (WGS) entry which is preliminary data.</text>
</comment>
<dbReference type="Pfam" id="PF13563">
    <property type="entry name" value="2_5_RNA_ligase2"/>
    <property type="match status" value="1"/>
</dbReference>
<dbReference type="OrthoDB" id="9787070at2"/>
<dbReference type="AlphaFoldDB" id="A0A6G2BBH5"/>
<organism evidence="3 4">
    <name type="scientific">Streptomyces taklimakanensis</name>
    <dbReference type="NCBI Taxonomy" id="2569853"/>
    <lineage>
        <taxon>Bacteria</taxon>
        <taxon>Bacillati</taxon>
        <taxon>Actinomycetota</taxon>
        <taxon>Actinomycetes</taxon>
        <taxon>Kitasatosporales</taxon>
        <taxon>Streptomycetaceae</taxon>
        <taxon>Streptomyces</taxon>
    </lineage>
</organism>
<evidence type="ECO:0000313" key="4">
    <source>
        <dbReference type="Proteomes" id="UP000473014"/>
    </source>
</evidence>
<dbReference type="RefSeq" id="WP_155070889.1">
    <property type="nucleotide sequence ID" value="NZ_WIXO01000001.1"/>
</dbReference>
<dbReference type="Proteomes" id="UP000473014">
    <property type="component" value="Unassembled WGS sequence"/>
</dbReference>
<feature type="active site" description="Proton acceptor" evidence="2">
    <location>
        <position position="125"/>
    </location>
</feature>
<dbReference type="EC" id="3.1.4.58" evidence="2"/>